<dbReference type="EMBL" id="LRGB01003329">
    <property type="protein sequence ID" value="KZS03179.1"/>
    <property type="molecule type" value="Genomic_DNA"/>
</dbReference>
<reference evidence="2 3" key="1">
    <citation type="submission" date="2016-03" db="EMBL/GenBank/DDBJ databases">
        <title>EvidentialGene: Evidence-directed Construction of Genes on Genomes.</title>
        <authorList>
            <person name="Gilbert D.G."/>
            <person name="Choi J.-H."/>
            <person name="Mockaitis K."/>
            <person name="Colbourne J."/>
            <person name="Pfrender M."/>
        </authorList>
    </citation>
    <scope>NUCLEOTIDE SEQUENCE [LARGE SCALE GENOMIC DNA]</scope>
    <source>
        <strain evidence="2 3">Xinb3</strain>
        <tissue evidence="2">Complete organism</tissue>
    </source>
</reference>
<sequence>MSHQAMLPRHQSTIRLYLSIARGLLLHSPITPKLRNNTLPRATTPLLPYLITSSLTTNDNLCGATLLSLHFTTLPRMPRVALILRPQNTTPQRVPSTTPQLWNTTPPKGGISYYNQNS</sequence>
<evidence type="ECO:0000313" key="3">
    <source>
        <dbReference type="Proteomes" id="UP000076858"/>
    </source>
</evidence>
<dbReference type="Proteomes" id="UP000076858">
    <property type="component" value="Unassembled WGS sequence"/>
</dbReference>
<gene>
    <name evidence="2" type="ORF">APZ42_034161</name>
</gene>
<proteinExistence type="predicted"/>
<organism evidence="2 3">
    <name type="scientific">Daphnia magna</name>
    <dbReference type="NCBI Taxonomy" id="35525"/>
    <lineage>
        <taxon>Eukaryota</taxon>
        <taxon>Metazoa</taxon>
        <taxon>Ecdysozoa</taxon>
        <taxon>Arthropoda</taxon>
        <taxon>Crustacea</taxon>
        <taxon>Branchiopoda</taxon>
        <taxon>Diplostraca</taxon>
        <taxon>Cladocera</taxon>
        <taxon>Anomopoda</taxon>
        <taxon>Daphniidae</taxon>
        <taxon>Daphnia</taxon>
    </lineage>
</organism>
<keyword evidence="3" id="KW-1185">Reference proteome</keyword>
<comment type="caution">
    <text evidence="2">The sequence shown here is derived from an EMBL/GenBank/DDBJ whole genome shotgun (WGS) entry which is preliminary data.</text>
</comment>
<protein>
    <submittedName>
        <fullName evidence="2">Uncharacterized protein</fullName>
    </submittedName>
</protein>
<dbReference type="AlphaFoldDB" id="A0A164KDS8"/>
<evidence type="ECO:0000256" key="1">
    <source>
        <dbReference type="SAM" id="MobiDB-lite"/>
    </source>
</evidence>
<evidence type="ECO:0000313" key="2">
    <source>
        <dbReference type="EMBL" id="KZS03179.1"/>
    </source>
</evidence>
<name>A0A164KDS8_9CRUS</name>
<feature type="region of interest" description="Disordered" evidence="1">
    <location>
        <begin position="87"/>
        <end position="118"/>
    </location>
</feature>
<feature type="compositionally biased region" description="Polar residues" evidence="1">
    <location>
        <begin position="87"/>
        <end position="106"/>
    </location>
</feature>
<accession>A0A164KDS8</accession>